<keyword evidence="3 6" id="KW-1133">Transmembrane helix</keyword>
<dbReference type="InterPro" id="IPR036259">
    <property type="entry name" value="MFS_trans_sf"/>
</dbReference>
<protein>
    <submittedName>
        <fullName evidence="8">MFS transporter</fullName>
    </submittedName>
</protein>
<evidence type="ECO:0000313" key="8">
    <source>
        <dbReference type="EMBL" id="MER7185909.1"/>
    </source>
</evidence>
<proteinExistence type="predicted"/>
<evidence type="ECO:0000256" key="1">
    <source>
        <dbReference type="ARBA" id="ARBA00004651"/>
    </source>
</evidence>
<feature type="transmembrane region" description="Helical" evidence="6">
    <location>
        <begin position="108"/>
        <end position="127"/>
    </location>
</feature>
<feature type="non-terminal residue" evidence="8">
    <location>
        <position position="186"/>
    </location>
</feature>
<evidence type="ECO:0000256" key="4">
    <source>
        <dbReference type="ARBA" id="ARBA00023136"/>
    </source>
</evidence>
<evidence type="ECO:0000256" key="6">
    <source>
        <dbReference type="SAM" id="Phobius"/>
    </source>
</evidence>
<gene>
    <name evidence="8" type="ORF">ABT404_41720</name>
</gene>
<dbReference type="EMBL" id="JBEPEK010000506">
    <property type="protein sequence ID" value="MER7185909.1"/>
    <property type="molecule type" value="Genomic_DNA"/>
</dbReference>
<dbReference type="InterPro" id="IPR011701">
    <property type="entry name" value="MFS"/>
</dbReference>
<dbReference type="CDD" id="cd17321">
    <property type="entry name" value="MFS_MMR_MDR_like"/>
    <property type="match status" value="1"/>
</dbReference>
<sequence>MSDSPPTWNVQRWTLAVVCTATFMLLLDLTVVFVALSSIQTDFHSGLGSLQWVVDAYTVPLAGLLLTAGTLGDRIGRRRVFLTGMTLFTAGSLGCALAWSSLSLDITRAAQGAGGALLFGVALPLLGEAFPQARERAGAIGAFGATMAAATAVGPLVGGYLVQGPGWRWIFLVNVPIGLAMLAAGR</sequence>
<dbReference type="PANTHER" id="PTHR42718">
    <property type="entry name" value="MAJOR FACILITATOR SUPERFAMILY MULTIDRUG TRANSPORTER MFSC"/>
    <property type="match status" value="1"/>
</dbReference>
<comment type="caution">
    <text evidence="8">The sequence shown here is derived from an EMBL/GenBank/DDBJ whole genome shotgun (WGS) entry which is preliminary data.</text>
</comment>
<feature type="transmembrane region" description="Helical" evidence="6">
    <location>
        <begin position="49"/>
        <end position="68"/>
    </location>
</feature>
<feature type="transmembrane region" description="Helical" evidence="6">
    <location>
        <begin position="80"/>
        <end position="102"/>
    </location>
</feature>
<dbReference type="Pfam" id="PF07690">
    <property type="entry name" value="MFS_1"/>
    <property type="match status" value="1"/>
</dbReference>
<keyword evidence="4 6" id="KW-0472">Membrane</keyword>
<evidence type="ECO:0000256" key="2">
    <source>
        <dbReference type="ARBA" id="ARBA00022692"/>
    </source>
</evidence>
<feature type="transmembrane region" description="Helical" evidence="6">
    <location>
        <begin position="139"/>
        <end position="161"/>
    </location>
</feature>
<dbReference type="SUPFAM" id="SSF103473">
    <property type="entry name" value="MFS general substrate transporter"/>
    <property type="match status" value="1"/>
</dbReference>
<name>A0ABV1XA81_9ACTN</name>
<evidence type="ECO:0000313" key="9">
    <source>
        <dbReference type="Proteomes" id="UP001474181"/>
    </source>
</evidence>
<comment type="subcellular location">
    <subcellularLocation>
        <location evidence="1">Cell membrane</location>
        <topology evidence="1">Multi-pass membrane protein</topology>
    </subcellularLocation>
</comment>
<feature type="transmembrane region" description="Helical" evidence="6">
    <location>
        <begin position="167"/>
        <end position="185"/>
    </location>
</feature>
<evidence type="ECO:0000259" key="7">
    <source>
        <dbReference type="PROSITE" id="PS50850"/>
    </source>
</evidence>
<organism evidence="8 9">
    <name type="scientific">Streptomyces hyaluromycini</name>
    <dbReference type="NCBI Taxonomy" id="1377993"/>
    <lineage>
        <taxon>Bacteria</taxon>
        <taxon>Bacillati</taxon>
        <taxon>Actinomycetota</taxon>
        <taxon>Actinomycetes</taxon>
        <taxon>Kitasatosporales</taxon>
        <taxon>Streptomycetaceae</taxon>
        <taxon>Streptomyces</taxon>
    </lineage>
</organism>
<keyword evidence="2 6" id="KW-0812">Transmembrane</keyword>
<dbReference type="RefSeq" id="WP_350789170.1">
    <property type="nucleotide sequence ID" value="NZ_JBEPEK010000506.1"/>
</dbReference>
<reference evidence="8 9" key="1">
    <citation type="submission" date="2024-06" db="EMBL/GenBank/DDBJ databases">
        <title>The Natural Products Discovery Center: Release of the First 8490 Sequenced Strains for Exploring Actinobacteria Biosynthetic Diversity.</title>
        <authorList>
            <person name="Kalkreuter E."/>
            <person name="Kautsar S.A."/>
            <person name="Yang D."/>
            <person name="Bader C.D."/>
            <person name="Teijaro C.N."/>
            <person name="Fluegel L."/>
            <person name="Davis C.M."/>
            <person name="Simpson J.R."/>
            <person name="Lauterbach L."/>
            <person name="Steele A.D."/>
            <person name="Gui C."/>
            <person name="Meng S."/>
            <person name="Li G."/>
            <person name="Viehrig K."/>
            <person name="Ye F."/>
            <person name="Su P."/>
            <person name="Kiefer A.F."/>
            <person name="Nichols A."/>
            <person name="Cepeda A.J."/>
            <person name="Yan W."/>
            <person name="Fan B."/>
            <person name="Jiang Y."/>
            <person name="Adhikari A."/>
            <person name="Zheng C.-J."/>
            <person name="Schuster L."/>
            <person name="Cowan T.M."/>
            <person name="Smanski M.J."/>
            <person name="Chevrette M.G."/>
            <person name="De Carvalho L.P.S."/>
            <person name="Shen B."/>
        </authorList>
    </citation>
    <scope>NUCLEOTIDE SEQUENCE [LARGE SCALE GENOMIC DNA]</scope>
    <source>
        <strain evidence="8 9">NPDC000234</strain>
    </source>
</reference>
<dbReference type="Proteomes" id="UP001474181">
    <property type="component" value="Unassembled WGS sequence"/>
</dbReference>
<dbReference type="InterPro" id="IPR020846">
    <property type="entry name" value="MFS_dom"/>
</dbReference>
<dbReference type="PANTHER" id="PTHR42718:SF49">
    <property type="entry name" value="EXPORT PROTEIN"/>
    <property type="match status" value="1"/>
</dbReference>
<feature type="domain" description="Major facilitator superfamily (MFS) profile" evidence="7">
    <location>
        <begin position="14"/>
        <end position="186"/>
    </location>
</feature>
<evidence type="ECO:0000256" key="3">
    <source>
        <dbReference type="ARBA" id="ARBA00022989"/>
    </source>
</evidence>
<evidence type="ECO:0000256" key="5">
    <source>
        <dbReference type="ARBA" id="ARBA00023251"/>
    </source>
</evidence>
<keyword evidence="5" id="KW-0046">Antibiotic resistance</keyword>
<dbReference type="PROSITE" id="PS50850">
    <property type="entry name" value="MFS"/>
    <property type="match status" value="1"/>
</dbReference>
<keyword evidence="9" id="KW-1185">Reference proteome</keyword>
<accession>A0ABV1XA81</accession>
<feature type="transmembrane region" description="Helical" evidence="6">
    <location>
        <begin position="12"/>
        <end position="37"/>
    </location>
</feature>
<dbReference type="Gene3D" id="1.20.1720.10">
    <property type="entry name" value="Multidrug resistance protein D"/>
    <property type="match status" value="1"/>
</dbReference>